<gene>
    <name evidence="3" type="ORF">PNE09_10825</name>
</gene>
<dbReference type="InterPro" id="IPR011330">
    <property type="entry name" value="Glyco_hydro/deAcase_b/a-brl"/>
</dbReference>
<sequence>MRLYFGSVRFFKHLILTVTALLIIVPTVLCILLAVDNSKKSDEIDRLNSQLSAQSQVSQTSDDQNSTSSATESSDNVKAEPSVTESAKPETSAVPETSAAVPETTKVPETTPASSSVVESADSSVSSGADSYTLLFPTLYADKYDGEYENSENTVYLTFDDGPSVLTENLLYYLRQENVKATFFVVPERTEYCYSLLREISNAGHTIGIHSASHDYEKIYASVDAFLEDFNEAYEIVLEATGKAPDIYRFPGGSVNDYNEKTRDDIIAEMDRRGFTYFDWNVDSNDWQGYGWTTLYTNVLKDAEEFSSPVILFHNTGDRDNTVLVIEDIIKALKDKGYKFGSLSQKIKPVQF</sequence>
<comment type="caution">
    <text evidence="3">The sequence shown here is derived from an EMBL/GenBank/DDBJ whole genome shotgun (WGS) entry which is preliminary data.</text>
</comment>
<dbReference type="InterPro" id="IPR002509">
    <property type="entry name" value="NODB_dom"/>
</dbReference>
<dbReference type="PANTHER" id="PTHR10587">
    <property type="entry name" value="GLYCOSYL TRANSFERASE-RELATED"/>
    <property type="match status" value="1"/>
</dbReference>
<dbReference type="PANTHER" id="PTHR10587:SF125">
    <property type="entry name" value="POLYSACCHARIDE DEACETYLASE YHEN-RELATED"/>
    <property type="match status" value="1"/>
</dbReference>
<dbReference type="Gene3D" id="3.20.20.370">
    <property type="entry name" value="Glycoside hydrolase/deacetylase"/>
    <property type="match status" value="1"/>
</dbReference>
<evidence type="ECO:0000259" key="2">
    <source>
        <dbReference type="PROSITE" id="PS51677"/>
    </source>
</evidence>
<dbReference type="AlphaFoldDB" id="A0AAW6CYK1"/>
<evidence type="ECO:0000256" key="1">
    <source>
        <dbReference type="SAM" id="MobiDB-lite"/>
    </source>
</evidence>
<feature type="compositionally biased region" description="Low complexity" evidence="1">
    <location>
        <begin position="101"/>
        <end position="127"/>
    </location>
</feature>
<dbReference type="EMBL" id="JAQLXW010000016">
    <property type="protein sequence ID" value="MDB8004556.1"/>
    <property type="molecule type" value="Genomic_DNA"/>
</dbReference>
<evidence type="ECO:0000313" key="4">
    <source>
        <dbReference type="Proteomes" id="UP001210809"/>
    </source>
</evidence>
<dbReference type="GO" id="GO:0005975">
    <property type="term" value="P:carbohydrate metabolic process"/>
    <property type="evidence" value="ECO:0007669"/>
    <property type="project" value="InterPro"/>
</dbReference>
<evidence type="ECO:0000313" key="3">
    <source>
        <dbReference type="EMBL" id="MDB8004556.1"/>
    </source>
</evidence>
<dbReference type="InterPro" id="IPR050248">
    <property type="entry name" value="Polysacc_deacetylase_ArnD"/>
</dbReference>
<proteinExistence type="predicted"/>
<feature type="compositionally biased region" description="Low complexity" evidence="1">
    <location>
        <begin position="52"/>
        <end position="71"/>
    </location>
</feature>
<dbReference type="GO" id="GO:0016810">
    <property type="term" value="F:hydrolase activity, acting on carbon-nitrogen (but not peptide) bonds"/>
    <property type="evidence" value="ECO:0007669"/>
    <property type="project" value="InterPro"/>
</dbReference>
<organism evidence="3 4">
    <name type="scientific">[Eubacterium] siraeum</name>
    <dbReference type="NCBI Taxonomy" id="39492"/>
    <lineage>
        <taxon>Bacteria</taxon>
        <taxon>Bacillati</taxon>
        <taxon>Bacillota</taxon>
        <taxon>Clostridia</taxon>
        <taxon>Eubacteriales</taxon>
        <taxon>Oscillospiraceae</taxon>
        <taxon>Oscillospiraceae incertae sedis</taxon>
    </lineage>
</organism>
<dbReference type="Pfam" id="PF01522">
    <property type="entry name" value="Polysacc_deac_1"/>
    <property type="match status" value="1"/>
</dbReference>
<dbReference type="Proteomes" id="UP001210809">
    <property type="component" value="Unassembled WGS sequence"/>
</dbReference>
<reference evidence="3" key="1">
    <citation type="submission" date="2023-01" db="EMBL/GenBank/DDBJ databases">
        <title>Human gut microbiome strain richness.</title>
        <authorList>
            <person name="Chen-Liaw A."/>
        </authorList>
    </citation>
    <scope>NUCLEOTIDE SEQUENCE</scope>
    <source>
        <strain evidence="3">1001283st1_G1_1001283B150217_161031</strain>
    </source>
</reference>
<dbReference type="CDD" id="cd10944">
    <property type="entry name" value="CE4_SmPgdA_like"/>
    <property type="match status" value="1"/>
</dbReference>
<dbReference type="PROSITE" id="PS51677">
    <property type="entry name" value="NODB"/>
    <property type="match status" value="1"/>
</dbReference>
<feature type="region of interest" description="Disordered" evidence="1">
    <location>
        <begin position="49"/>
        <end position="127"/>
    </location>
</feature>
<feature type="domain" description="NodB homology" evidence="2">
    <location>
        <begin position="153"/>
        <end position="341"/>
    </location>
</feature>
<accession>A0AAW6CYK1</accession>
<name>A0AAW6CYK1_9FIRM</name>
<protein>
    <submittedName>
        <fullName evidence="3">Polysaccharide deacetylase</fullName>
    </submittedName>
</protein>
<dbReference type="SUPFAM" id="SSF88713">
    <property type="entry name" value="Glycoside hydrolase/deacetylase"/>
    <property type="match status" value="1"/>
</dbReference>